<proteinExistence type="inferred from homology"/>
<comment type="caution">
    <text evidence="4">The sequence shown here is derived from an EMBL/GenBank/DDBJ whole genome shotgun (WGS) entry which is preliminary data.</text>
</comment>
<organism evidence="4 5">
    <name type="scientific">Alishewanella maricola</name>
    <dbReference type="NCBI Taxonomy" id="2795740"/>
    <lineage>
        <taxon>Bacteria</taxon>
        <taxon>Pseudomonadati</taxon>
        <taxon>Pseudomonadota</taxon>
        <taxon>Gammaproteobacteria</taxon>
        <taxon>Alteromonadales</taxon>
        <taxon>Alteromonadaceae</taxon>
        <taxon>Alishewanella</taxon>
    </lineage>
</organism>
<keyword evidence="5" id="KW-1185">Reference proteome</keyword>
<accession>A0ABS8C237</accession>
<gene>
    <name evidence="4" type="ORF">JAO78_004505</name>
</gene>
<protein>
    <submittedName>
        <fullName evidence="4">Acyltransferase</fullName>
    </submittedName>
</protein>
<dbReference type="PANTHER" id="PTHR43300:SF12">
    <property type="entry name" value="CHLORAMPHENICOL ACETYLTRANSFERASE"/>
    <property type="match status" value="1"/>
</dbReference>
<dbReference type="CDD" id="cd04647">
    <property type="entry name" value="LbH_MAT_like"/>
    <property type="match status" value="1"/>
</dbReference>
<evidence type="ECO:0000313" key="5">
    <source>
        <dbReference type="Proteomes" id="UP000633814"/>
    </source>
</evidence>
<dbReference type="InterPro" id="IPR050179">
    <property type="entry name" value="Trans_hexapeptide_repeat"/>
</dbReference>
<evidence type="ECO:0000256" key="1">
    <source>
        <dbReference type="ARBA" id="ARBA00007274"/>
    </source>
</evidence>
<dbReference type="SUPFAM" id="SSF51161">
    <property type="entry name" value="Trimeric LpxA-like enzymes"/>
    <property type="match status" value="1"/>
</dbReference>
<dbReference type="PANTHER" id="PTHR43300">
    <property type="entry name" value="ACETYLTRANSFERASE"/>
    <property type="match status" value="1"/>
</dbReference>
<evidence type="ECO:0000256" key="3">
    <source>
        <dbReference type="ARBA" id="ARBA00023315"/>
    </source>
</evidence>
<name>A0ABS8C237_9ALTE</name>
<dbReference type="InterPro" id="IPR011004">
    <property type="entry name" value="Trimer_LpxA-like_sf"/>
</dbReference>
<keyword evidence="3 4" id="KW-0012">Acyltransferase</keyword>
<evidence type="ECO:0000256" key="2">
    <source>
        <dbReference type="ARBA" id="ARBA00022679"/>
    </source>
</evidence>
<evidence type="ECO:0000313" key="4">
    <source>
        <dbReference type="EMBL" id="MCB5226070.1"/>
    </source>
</evidence>
<comment type="similarity">
    <text evidence="1">Belongs to the transferase hexapeptide repeat family.</text>
</comment>
<dbReference type="EMBL" id="JAEINI020000002">
    <property type="protein sequence ID" value="MCB5226070.1"/>
    <property type="molecule type" value="Genomic_DNA"/>
</dbReference>
<dbReference type="RefSeq" id="WP_226750160.1">
    <property type="nucleotide sequence ID" value="NZ_JAEINI020000002.1"/>
</dbReference>
<sequence>MAYLSQDEMEKIGFRFLGRGVKISDKASIYNPEKISIGDKSRIDDFCVVSGFVDIGKYCHITPMCLVAGGEPGIIMSDFVTLAYGVKVFSQSDDYSGESLVNSNIPKKFKHEKFAKVTINKHVVIGTNAVVFPGVTIDEGCSIGAMSLVISSTTSWGIYFGTPAKRRSERSKNLLALEKEFMLDLKNNDSFQ</sequence>
<keyword evidence="2" id="KW-0808">Transferase</keyword>
<reference evidence="4 5" key="1">
    <citation type="submission" date="2021-10" db="EMBL/GenBank/DDBJ databases">
        <title>Alishewanella koreense sp. nov. isolated from seawater of southwestern coast in South Korea and the proposal for the reclassification of Rheinheimera perlucida and Rheinheimera tuosuensis as Arsukibacterium perlucida and Arsukibacterium tuosuensis.</title>
        <authorList>
            <person name="Kim K.H."/>
            <person name="Ruan W."/>
            <person name="Kim K.R."/>
            <person name="Baek J.H."/>
            <person name="Jeon C.O."/>
        </authorList>
    </citation>
    <scope>NUCLEOTIDE SEQUENCE [LARGE SCALE GENOMIC DNA]</scope>
    <source>
        <strain evidence="4 5">16-MA</strain>
    </source>
</reference>
<dbReference type="Gene3D" id="2.160.10.10">
    <property type="entry name" value="Hexapeptide repeat proteins"/>
    <property type="match status" value="1"/>
</dbReference>
<dbReference type="Proteomes" id="UP000633814">
    <property type="component" value="Unassembled WGS sequence"/>
</dbReference>
<dbReference type="GO" id="GO:0016746">
    <property type="term" value="F:acyltransferase activity"/>
    <property type="evidence" value="ECO:0007669"/>
    <property type="project" value="UniProtKB-KW"/>
</dbReference>